<dbReference type="Gene3D" id="3.40.50.300">
    <property type="entry name" value="P-loop containing nucleotide triphosphate hydrolases"/>
    <property type="match status" value="1"/>
</dbReference>
<evidence type="ECO:0000313" key="2">
    <source>
        <dbReference type="Proteomes" id="UP001232725"/>
    </source>
</evidence>
<dbReference type="Proteomes" id="UP001232725">
    <property type="component" value="Unassembled WGS sequence"/>
</dbReference>
<proteinExistence type="predicted"/>
<gene>
    <name evidence="1" type="ORF">Q9R02_11320</name>
</gene>
<comment type="caution">
    <text evidence="1">The sequence shown here is derived from an EMBL/GenBank/DDBJ whole genome shotgun (WGS) entry which is preliminary data.</text>
</comment>
<dbReference type="RefSeq" id="WP_305996799.1">
    <property type="nucleotide sequence ID" value="NZ_JAVALS010000007.1"/>
</dbReference>
<evidence type="ECO:0008006" key="3">
    <source>
        <dbReference type="Google" id="ProtNLM"/>
    </source>
</evidence>
<evidence type="ECO:0000313" key="1">
    <source>
        <dbReference type="EMBL" id="MDP5227745.1"/>
    </source>
</evidence>
<accession>A0ABT9IQ78</accession>
<reference evidence="1 2" key="1">
    <citation type="submission" date="2023-08" db="EMBL/GenBank/DDBJ databases">
        <title>Arthrobacter horti sp. nov., isolated from forest soil.</title>
        <authorList>
            <person name="Park M."/>
        </authorList>
    </citation>
    <scope>NUCLEOTIDE SEQUENCE [LARGE SCALE GENOMIC DNA]</scope>
    <source>
        <strain evidence="1 2">YJM1</strain>
    </source>
</reference>
<dbReference type="InterPro" id="IPR027417">
    <property type="entry name" value="P-loop_NTPase"/>
</dbReference>
<dbReference type="SUPFAM" id="SSF53795">
    <property type="entry name" value="PEP carboxykinase-like"/>
    <property type="match status" value="1"/>
</dbReference>
<keyword evidence="2" id="KW-1185">Reference proteome</keyword>
<organism evidence="1 2">
    <name type="scientific">Arthrobacter horti</name>
    <dbReference type="NCBI Taxonomy" id="3068273"/>
    <lineage>
        <taxon>Bacteria</taxon>
        <taxon>Bacillati</taxon>
        <taxon>Actinomycetota</taxon>
        <taxon>Actinomycetes</taxon>
        <taxon>Micrococcales</taxon>
        <taxon>Micrococcaceae</taxon>
        <taxon>Arthrobacter</taxon>
    </lineage>
</organism>
<protein>
    <recommendedName>
        <fullName evidence="3">AAA+ ATPase domain-containing protein</fullName>
    </recommendedName>
</protein>
<sequence>MGTPFFRVDSIGVNVTVTCTDAAFLASLQSAWEPATLPDTAPAAARTVDPLMSEEEAAQLLTTEVTLSALQAQRGNLLMLHAAGLADDHGRVAALIGPSGRGKTTAARTLAAHFGYVTDETVAITAEDRVLPYRKPLSVIVPGSPYKVQLSPVSLGLKPLPDAPLTLSHLVLLDRRESHEGTARIEAVPLVEALTEIIPQTSYLRELERPLQWLAALAERTGGVVRIVYAESHSLPDALQAVLDGAGRHDGEWAAVVPDAELGVAAEGDGESLVPLTVLDAVEAEGQTAVLQSDGMLQHLQGVGPVLWRGLCRGESPDQLTARVEEAFGPAPDGDTAAALRDVLEAFWQSGLLSRVSPAEGVQEDPAAGQSVAAGR</sequence>
<dbReference type="SUPFAM" id="SSF52540">
    <property type="entry name" value="P-loop containing nucleoside triphosphate hydrolases"/>
    <property type="match status" value="1"/>
</dbReference>
<dbReference type="EMBL" id="JAVALS010000007">
    <property type="protein sequence ID" value="MDP5227745.1"/>
    <property type="molecule type" value="Genomic_DNA"/>
</dbReference>
<name>A0ABT9IQ78_9MICC</name>